<evidence type="ECO:0000313" key="2">
    <source>
        <dbReference type="Proteomes" id="UP001555786"/>
    </source>
</evidence>
<proteinExistence type="predicted"/>
<dbReference type="Pfam" id="PF14234">
    <property type="entry name" value="DUF4336"/>
    <property type="match status" value="1"/>
</dbReference>
<dbReference type="RefSeq" id="WP_367626539.1">
    <property type="nucleotide sequence ID" value="NZ_JBFNQD010000020.1"/>
</dbReference>
<accession>A0ABV3PWB5</accession>
<dbReference type="SUPFAM" id="SSF56281">
    <property type="entry name" value="Metallo-hydrolase/oxidoreductase"/>
    <property type="match status" value="1"/>
</dbReference>
<dbReference type="InterPro" id="IPR036866">
    <property type="entry name" value="RibonucZ/Hydroxyglut_hydro"/>
</dbReference>
<sequence>MALTSYISDQIWLCTYPIRLAGTKFEARMTTIRLASGLVMLHSPCHITASIAEEISAIGSVGHIVVPGNFHHLHASSAQIAFPGASTWICPGIERKRPDLKYDGILGDVAPADWAGEIDQVLVQGTRLMREVAMYHRASQTLILVDLIENFTDATPNTGGALKLWFKYVLRMWGKPGPAPEYRMGWNDRNSLAMSLRRILAWDFRKIVLSHGDLIDQDAHGVAAAAWSKILGFDDLSAREA</sequence>
<dbReference type="PANTHER" id="PTHR33835:SF1">
    <property type="entry name" value="METALLO-BETA-LACTAMASE DOMAIN-CONTAINING PROTEIN"/>
    <property type="match status" value="1"/>
</dbReference>
<dbReference type="EMBL" id="JBFNQD010000020">
    <property type="protein sequence ID" value="MEW9309965.1"/>
    <property type="molecule type" value="Genomic_DNA"/>
</dbReference>
<name>A0ABV3PWB5_9HYPH</name>
<keyword evidence="2" id="KW-1185">Reference proteome</keyword>
<dbReference type="InterPro" id="IPR025638">
    <property type="entry name" value="DUF4336"/>
</dbReference>
<evidence type="ECO:0000313" key="1">
    <source>
        <dbReference type="EMBL" id="MEW9309965.1"/>
    </source>
</evidence>
<comment type="caution">
    <text evidence="1">The sequence shown here is derived from an EMBL/GenBank/DDBJ whole genome shotgun (WGS) entry which is preliminary data.</text>
</comment>
<organism evidence="1 2">
    <name type="scientific">Labrys neptuniae</name>
    <dbReference type="NCBI Taxonomy" id="376174"/>
    <lineage>
        <taxon>Bacteria</taxon>
        <taxon>Pseudomonadati</taxon>
        <taxon>Pseudomonadota</taxon>
        <taxon>Alphaproteobacteria</taxon>
        <taxon>Hyphomicrobiales</taxon>
        <taxon>Xanthobacteraceae</taxon>
        <taxon>Labrys</taxon>
    </lineage>
</organism>
<dbReference type="Proteomes" id="UP001555786">
    <property type="component" value="Unassembled WGS sequence"/>
</dbReference>
<reference evidence="1 2" key="1">
    <citation type="submission" date="2024-07" db="EMBL/GenBank/DDBJ databases">
        <title>Description of Labrys sedimenti sp. nov., isolated from a diclofenac-degrading enrichment culture.</title>
        <authorList>
            <person name="Tancsics A."/>
            <person name="Csepanyi A."/>
        </authorList>
    </citation>
    <scope>NUCLEOTIDE SEQUENCE [LARGE SCALE GENOMIC DNA]</scope>
    <source>
        <strain evidence="1 2">LMG 23578</strain>
    </source>
</reference>
<gene>
    <name evidence="1" type="ORF">ABXS05_30760</name>
</gene>
<protein>
    <submittedName>
        <fullName evidence="1">DUF4336 domain-containing protein</fullName>
    </submittedName>
</protein>
<dbReference type="PANTHER" id="PTHR33835">
    <property type="entry name" value="YALI0C07656P"/>
    <property type="match status" value="1"/>
</dbReference>